<reference evidence="1" key="2">
    <citation type="submission" date="2013-05" db="EMBL/GenBank/DDBJ databases">
        <authorList>
            <person name="Carter J.-M."/>
            <person name="Baker S.C."/>
            <person name="Pink R."/>
            <person name="Carter D.R.F."/>
            <person name="Collins A."/>
            <person name="Tomlin J."/>
            <person name="Gibbs M."/>
            <person name="Breuker C.J."/>
        </authorList>
    </citation>
    <scope>NUCLEOTIDE SEQUENCE</scope>
    <source>
        <tissue evidence="1">Ovary</tissue>
    </source>
</reference>
<feature type="non-terminal residue" evidence="1">
    <location>
        <position position="67"/>
    </location>
</feature>
<reference evidence="1" key="1">
    <citation type="journal article" date="2013" name="BMC Genomics">
        <title>Unscrambling butterfly oogenesis.</title>
        <authorList>
            <person name="Carter J.M."/>
            <person name="Baker S.C."/>
            <person name="Pink R."/>
            <person name="Carter D.R."/>
            <person name="Collins A."/>
            <person name="Tomlin J."/>
            <person name="Gibbs M."/>
            <person name="Breuker C.J."/>
        </authorList>
    </citation>
    <scope>NUCLEOTIDE SEQUENCE</scope>
    <source>
        <tissue evidence="1">Ovary</tissue>
    </source>
</reference>
<evidence type="ECO:0000313" key="1">
    <source>
        <dbReference type="EMBL" id="JAA91563.1"/>
    </source>
</evidence>
<dbReference type="EMBL" id="GAIX01000997">
    <property type="protein sequence ID" value="JAA91563.1"/>
    <property type="molecule type" value="Transcribed_RNA"/>
</dbReference>
<protein>
    <submittedName>
        <fullName evidence="1">Uncharacterized protein</fullName>
    </submittedName>
</protein>
<sequence>MSAWTKPARAWAARGHCNNGLKTNLLTKFCHTYSNFEIFLVKLVIFMLAYKFKSKLILTCSCQSGKI</sequence>
<dbReference type="AlphaFoldDB" id="S4PN86"/>
<organism evidence="1">
    <name type="scientific">Pararge aegeria</name>
    <name type="common">speckled wood butterfly</name>
    <dbReference type="NCBI Taxonomy" id="116150"/>
    <lineage>
        <taxon>Eukaryota</taxon>
        <taxon>Metazoa</taxon>
        <taxon>Ecdysozoa</taxon>
        <taxon>Arthropoda</taxon>
        <taxon>Hexapoda</taxon>
        <taxon>Insecta</taxon>
        <taxon>Pterygota</taxon>
        <taxon>Neoptera</taxon>
        <taxon>Endopterygota</taxon>
        <taxon>Lepidoptera</taxon>
        <taxon>Glossata</taxon>
        <taxon>Ditrysia</taxon>
        <taxon>Papilionoidea</taxon>
        <taxon>Nymphalidae</taxon>
        <taxon>Satyrinae</taxon>
        <taxon>Satyrini</taxon>
        <taxon>Parargina</taxon>
        <taxon>Pararge</taxon>
    </lineage>
</organism>
<name>S4PN86_9NEOP</name>
<proteinExistence type="predicted"/>
<accession>S4PN86</accession>